<evidence type="ECO:0000256" key="1">
    <source>
        <dbReference type="SAM" id="MobiDB-lite"/>
    </source>
</evidence>
<sequence length="196" mass="21431">MHDETNACPHVNKPVPSSDGEWSGRLSENQGNGSAPCLTWCFTFYPEVVLEGESESSAVTLTVDSVPLPVTSWRDMAGQTVECTESGEPVEASAYLGYHLFYEEVELKIHEQRGSRIRASARVFDSDSFEDALDPLSVEAWLDFTGIDVQLEDVRSAGAAAARLRDVIDASGLSYPSDDADTFFQFTPEPEGQSQV</sequence>
<accession>A0ABV6ABF6</accession>
<proteinExistence type="predicted"/>
<keyword evidence="3" id="KW-1185">Reference proteome</keyword>
<dbReference type="RefSeq" id="WP_377862612.1">
    <property type="nucleotide sequence ID" value="NZ_JBHLZU010000037.1"/>
</dbReference>
<dbReference type="EMBL" id="JBHLZU010000037">
    <property type="protein sequence ID" value="MFB9909703.1"/>
    <property type="molecule type" value="Genomic_DNA"/>
</dbReference>
<comment type="caution">
    <text evidence="2">The sequence shown here is derived from an EMBL/GenBank/DDBJ whole genome shotgun (WGS) entry which is preliminary data.</text>
</comment>
<name>A0ABV6ABF6_9PSEU</name>
<evidence type="ECO:0000313" key="3">
    <source>
        <dbReference type="Proteomes" id="UP001589693"/>
    </source>
</evidence>
<reference evidence="2 3" key="1">
    <citation type="submission" date="2024-09" db="EMBL/GenBank/DDBJ databases">
        <authorList>
            <person name="Sun Q."/>
            <person name="Mori K."/>
        </authorList>
    </citation>
    <scope>NUCLEOTIDE SEQUENCE [LARGE SCALE GENOMIC DNA]</scope>
    <source>
        <strain evidence="2 3">TBRC 7907</strain>
    </source>
</reference>
<feature type="region of interest" description="Disordered" evidence="1">
    <location>
        <begin position="1"/>
        <end position="28"/>
    </location>
</feature>
<dbReference type="Proteomes" id="UP001589693">
    <property type="component" value="Unassembled WGS sequence"/>
</dbReference>
<organism evidence="2 3">
    <name type="scientific">Allokutzneria oryzae</name>
    <dbReference type="NCBI Taxonomy" id="1378989"/>
    <lineage>
        <taxon>Bacteria</taxon>
        <taxon>Bacillati</taxon>
        <taxon>Actinomycetota</taxon>
        <taxon>Actinomycetes</taxon>
        <taxon>Pseudonocardiales</taxon>
        <taxon>Pseudonocardiaceae</taxon>
        <taxon>Allokutzneria</taxon>
    </lineage>
</organism>
<protein>
    <submittedName>
        <fullName evidence="2">Uncharacterized protein</fullName>
    </submittedName>
</protein>
<gene>
    <name evidence="2" type="ORF">ACFFQA_37710</name>
</gene>
<evidence type="ECO:0000313" key="2">
    <source>
        <dbReference type="EMBL" id="MFB9909703.1"/>
    </source>
</evidence>